<protein>
    <submittedName>
        <fullName evidence="1">Uncharacterized protein</fullName>
    </submittedName>
</protein>
<proteinExistence type="predicted"/>
<gene>
    <name evidence="1" type="ORF">BLNAU_9826</name>
</gene>
<name>A0ABQ9XUW6_9EUKA</name>
<comment type="caution">
    <text evidence="1">The sequence shown here is derived from an EMBL/GenBank/DDBJ whole genome shotgun (WGS) entry which is preliminary data.</text>
</comment>
<accession>A0ABQ9XUW6</accession>
<keyword evidence="2" id="KW-1185">Reference proteome</keyword>
<evidence type="ECO:0000313" key="1">
    <source>
        <dbReference type="EMBL" id="KAK2955274.1"/>
    </source>
</evidence>
<dbReference type="EMBL" id="JARBJD010000069">
    <property type="protein sequence ID" value="KAK2955274.1"/>
    <property type="molecule type" value="Genomic_DNA"/>
</dbReference>
<evidence type="ECO:0000313" key="2">
    <source>
        <dbReference type="Proteomes" id="UP001281761"/>
    </source>
</evidence>
<dbReference type="Proteomes" id="UP001281761">
    <property type="component" value="Unassembled WGS sequence"/>
</dbReference>
<organism evidence="1 2">
    <name type="scientific">Blattamonas nauphoetae</name>
    <dbReference type="NCBI Taxonomy" id="2049346"/>
    <lineage>
        <taxon>Eukaryota</taxon>
        <taxon>Metamonada</taxon>
        <taxon>Preaxostyla</taxon>
        <taxon>Oxymonadida</taxon>
        <taxon>Blattamonas</taxon>
    </lineage>
</organism>
<reference evidence="1 2" key="1">
    <citation type="journal article" date="2022" name="bioRxiv">
        <title>Genomics of Preaxostyla Flagellates Illuminates Evolutionary Transitions and the Path Towards Mitochondrial Loss.</title>
        <authorList>
            <person name="Novak L.V.F."/>
            <person name="Treitli S.C."/>
            <person name="Pyrih J."/>
            <person name="Halakuc P."/>
            <person name="Pipaliya S.V."/>
            <person name="Vacek V."/>
            <person name="Brzon O."/>
            <person name="Soukal P."/>
            <person name="Eme L."/>
            <person name="Dacks J.B."/>
            <person name="Karnkowska A."/>
            <person name="Elias M."/>
            <person name="Hampl V."/>
        </authorList>
    </citation>
    <scope>NUCLEOTIDE SEQUENCE [LARGE SCALE GENOMIC DNA]</scope>
    <source>
        <strain evidence="1">NAU3</strain>
        <tissue evidence="1">Gut</tissue>
    </source>
</reference>
<sequence length="230" mass="26432">MQEGVTTYFSKPLLALVKANLIPQLIVTLNPQPLSFTEAVDIHVNIMNIVRHFVCLAKPGSLEELGIEDGNEQQAVHETVLKQVLAPSEKYIMHLCVNRNSIVDGDMSKEFMRLLAHLLRICAYYQPTMDFVFHMPVFLTIPSCIAFFEDDGSIWRFLVDIIKAQLGWNKKRGEERQIGKTMHRTLRMEGNEDVVEERLRNDKSGYFGSWIVPRSITWNSLLGMNLPEPW</sequence>